<feature type="coiled-coil region" evidence="11">
    <location>
        <begin position="48"/>
        <end position="116"/>
    </location>
</feature>
<dbReference type="InterPro" id="IPR013252">
    <property type="entry name" value="Ndc80_Spc24"/>
</dbReference>
<keyword evidence="3 10" id="KW-0132">Cell division</keyword>
<keyword evidence="6 11" id="KW-0175">Coiled coil</keyword>
<dbReference type="PANTHER" id="PTHR22142:SF2">
    <property type="entry name" value="KINETOCHORE PROTEIN SPC24"/>
    <property type="match status" value="1"/>
</dbReference>
<comment type="subunit">
    <text evidence="10">Component of the NDC80 complex.</text>
</comment>
<dbReference type="Pfam" id="PF08286">
    <property type="entry name" value="Spc24"/>
    <property type="match status" value="1"/>
</dbReference>
<dbReference type="Gene3D" id="3.30.160.570">
    <property type="entry name" value="Ncd80 complex, Spc24 subunit"/>
    <property type="match status" value="1"/>
</dbReference>
<dbReference type="GO" id="GO:0005634">
    <property type="term" value="C:nucleus"/>
    <property type="evidence" value="ECO:0007669"/>
    <property type="project" value="UniProtKB-SubCell"/>
</dbReference>
<evidence type="ECO:0000256" key="9">
    <source>
        <dbReference type="ARBA" id="ARBA00023328"/>
    </source>
</evidence>
<dbReference type="Proteomes" id="UP001515480">
    <property type="component" value="Unassembled WGS sequence"/>
</dbReference>
<sequence>MEEPNYHAEREAILQDVLKVFCEKGDVHAVREAGRKIVDLQAAGEARHKQMLESIKELSRQVDHAKQEHAEQKVSLLNPAQKQRLLEEHGRVHDNIKKLRQETEGLREKVHTVEGKARELAMREQQIKQEESVEVPRARHTISLYANISSIRWDYNSENVKGWITGASGSGLKAFELDPSKHSQYFITNCLWDLMDNC</sequence>
<dbReference type="GO" id="GO:0007059">
    <property type="term" value="P:chromosome segregation"/>
    <property type="evidence" value="ECO:0007669"/>
    <property type="project" value="TreeGrafter"/>
</dbReference>
<dbReference type="GO" id="GO:0008017">
    <property type="term" value="F:microtubule binding"/>
    <property type="evidence" value="ECO:0007669"/>
    <property type="project" value="TreeGrafter"/>
</dbReference>
<evidence type="ECO:0000313" key="13">
    <source>
        <dbReference type="Proteomes" id="UP001515480"/>
    </source>
</evidence>
<name>A0AB34IB29_PRYPA</name>
<comment type="similarity">
    <text evidence="1 10">Belongs to the SPC24 family.</text>
</comment>
<comment type="subcellular location">
    <subcellularLocation>
        <location evidence="10">Nucleus</location>
    </subcellularLocation>
    <subcellularLocation>
        <location evidence="10">Chromosome</location>
        <location evidence="10">Centromere</location>
        <location evidence="10">Kinetochore</location>
    </subcellularLocation>
</comment>
<keyword evidence="5 10" id="KW-0995">Kinetochore</keyword>
<dbReference type="GO" id="GO:0051301">
    <property type="term" value="P:cell division"/>
    <property type="evidence" value="ECO:0007669"/>
    <property type="project" value="UniProtKB-UniRule"/>
</dbReference>
<comment type="function">
    <text evidence="10">Acts as a component of the essential kinetochore-associated NDC80 complex, which is required for chromosome segregation and spindle checkpoint activity.</text>
</comment>
<reference evidence="12 13" key="1">
    <citation type="journal article" date="2024" name="Science">
        <title>Giant polyketide synthase enzymes in the biosynthesis of giant marine polyether toxins.</title>
        <authorList>
            <person name="Fallon T.R."/>
            <person name="Shende V.V."/>
            <person name="Wierzbicki I.H."/>
            <person name="Pendleton A.L."/>
            <person name="Watervoot N.F."/>
            <person name="Auber R.P."/>
            <person name="Gonzalez D.J."/>
            <person name="Wisecaver J.H."/>
            <person name="Moore B.S."/>
        </authorList>
    </citation>
    <scope>NUCLEOTIDE SEQUENCE [LARGE SCALE GENOMIC DNA]</scope>
    <source>
        <strain evidence="12 13">12B1</strain>
    </source>
</reference>
<evidence type="ECO:0000256" key="6">
    <source>
        <dbReference type="ARBA" id="ARBA00023054"/>
    </source>
</evidence>
<proteinExistence type="inferred from homology"/>
<evidence type="ECO:0000256" key="10">
    <source>
        <dbReference type="RuleBase" id="RU368011"/>
    </source>
</evidence>
<evidence type="ECO:0000256" key="5">
    <source>
        <dbReference type="ARBA" id="ARBA00022838"/>
    </source>
</evidence>
<dbReference type="EMBL" id="JBGBPQ010000030">
    <property type="protein sequence ID" value="KAL1495961.1"/>
    <property type="molecule type" value="Genomic_DNA"/>
</dbReference>
<keyword evidence="2 10" id="KW-0158">Chromosome</keyword>
<evidence type="ECO:0000256" key="11">
    <source>
        <dbReference type="SAM" id="Coils"/>
    </source>
</evidence>
<evidence type="ECO:0000256" key="8">
    <source>
        <dbReference type="ARBA" id="ARBA00023306"/>
    </source>
</evidence>
<gene>
    <name evidence="12" type="ORF">AB1Y20_014602</name>
</gene>
<evidence type="ECO:0000256" key="3">
    <source>
        <dbReference type="ARBA" id="ARBA00022618"/>
    </source>
</evidence>
<keyword evidence="13" id="KW-1185">Reference proteome</keyword>
<protein>
    <recommendedName>
        <fullName evidence="10">Kinetochore protein Spc24</fullName>
    </recommendedName>
</protein>
<organism evidence="12 13">
    <name type="scientific">Prymnesium parvum</name>
    <name type="common">Toxic golden alga</name>
    <dbReference type="NCBI Taxonomy" id="97485"/>
    <lineage>
        <taxon>Eukaryota</taxon>
        <taxon>Haptista</taxon>
        <taxon>Haptophyta</taxon>
        <taxon>Prymnesiophyceae</taxon>
        <taxon>Prymnesiales</taxon>
        <taxon>Prymnesiaceae</taxon>
        <taxon>Prymnesium</taxon>
    </lineage>
</organism>
<dbReference type="AlphaFoldDB" id="A0AB34IB29"/>
<dbReference type="PANTHER" id="PTHR22142">
    <property type="match status" value="1"/>
</dbReference>
<keyword evidence="9 10" id="KW-0137">Centromere</keyword>
<accession>A0AB34IB29</accession>
<keyword evidence="7 10" id="KW-0539">Nucleus</keyword>
<evidence type="ECO:0000256" key="2">
    <source>
        <dbReference type="ARBA" id="ARBA00022454"/>
    </source>
</evidence>
<evidence type="ECO:0000313" key="12">
    <source>
        <dbReference type="EMBL" id="KAL1495961.1"/>
    </source>
</evidence>
<dbReference type="GO" id="GO:0031262">
    <property type="term" value="C:Ndc80 complex"/>
    <property type="evidence" value="ECO:0007669"/>
    <property type="project" value="TreeGrafter"/>
</dbReference>
<comment type="caution">
    <text evidence="12">The sequence shown here is derived from an EMBL/GenBank/DDBJ whole genome shotgun (WGS) entry which is preliminary data.</text>
</comment>
<evidence type="ECO:0000256" key="4">
    <source>
        <dbReference type="ARBA" id="ARBA00022776"/>
    </source>
</evidence>
<evidence type="ECO:0000256" key="7">
    <source>
        <dbReference type="ARBA" id="ARBA00023242"/>
    </source>
</evidence>
<keyword evidence="4 10" id="KW-0498">Mitosis</keyword>
<evidence type="ECO:0000256" key="1">
    <source>
        <dbReference type="ARBA" id="ARBA00007804"/>
    </source>
</evidence>
<keyword evidence="8 10" id="KW-0131">Cell cycle</keyword>